<dbReference type="Pfam" id="PF00665">
    <property type="entry name" value="rve"/>
    <property type="match status" value="1"/>
</dbReference>
<dbReference type="InterPro" id="IPR000477">
    <property type="entry name" value="RT_dom"/>
</dbReference>
<evidence type="ECO:0000256" key="1">
    <source>
        <dbReference type="ARBA" id="ARBA00022679"/>
    </source>
</evidence>
<dbReference type="InterPro" id="IPR016197">
    <property type="entry name" value="Chromo-like_dom_sf"/>
</dbReference>
<dbReference type="Gene3D" id="3.30.70.270">
    <property type="match status" value="2"/>
</dbReference>
<dbReference type="InterPro" id="IPR012337">
    <property type="entry name" value="RNaseH-like_sf"/>
</dbReference>
<dbReference type="CDD" id="cd01647">
    <property type="entry name" value="RT_LTR"/>
    <property type="match status" value="1"/>
</dbReference>
<dbReference type="EMBL" id="BQXS01009730">
    <property type="protein sequence ID" value="GKT31748.1"/>
    <property type="molecule type" value="Genomic_DNA"/>
</dbReference>
<dbReference type="InterPro" id="IPR043502">
    <property type="entry name" value="DNA/RNA_pol_sf"/>
</dbReference>
<keyword evidence="2" id="KW-0548">Nucleotidyltransferase</keyword>
<evidence type="ECO:0000256" key="3">
    <source>
        <dbReference type="ARBA" id="ARBA00022722"/>
    </source>
</evidence>
<evidence type="ECO:0000256" key="6">
    <source>
        <dbReference type="ARBA" id="ARBA00022918"/>
    </source>
</evidence>
<dbReference type="PANTHER" id="PTHR37984">
    <property type="entry name" value="PROTEIN CBG26694"/>
    <property type="match status" value="1"/>
</dbReference>
<evidence type="ECO:0000256" key="2">
    <source>
        <dbReference type="ARBA" id="ARBA00022695"/>
    </source>
</evidence>
<dbReference type="Gene3D" id="3.10.20.370">
    <property type="match status" value="1"/>
</dbReference>
<keyword evidence="4" id="KW-0255">Endonuclease</keyword>
<dbReference type="InterPro" id="IPR041373">
    <property type="entry name" value="RT_RNaseH"/>
</dbReference>
<dbReference type="PROSITE" id="PS50878">
    <property type="entry name" value="RT_POL"/>
    <property type="match status" value="1"/>
</dbReference>
<comment type="caution">
    <text evidence="10">The sequence shown here is derived from an EMBL/GenBank/DDBJ whole genome shotgun (WGS) entry which is preliminary data.</text>
</comment>
<dbReference type="InterPro" id="IPR050951">
    <property type="entry name" value="Retrovirus_Pol_polyprotein"/>
</dbReference>
<gene>
    <name evidence="10" type="ORF">ADUPG1_006112</name>
</gene>
<evidence type="ECO:0000256" key="4">
    <source>
        <dbReference type="ARBA" id="ARBA00022759"/>
    </source>
</evidence>
<name>A0ABQ5KGU2_9EUKA</name>
<dbReference type="SUPFAM" id="SSF56672">
    <property type="entry name" value="DNA/RNA polymerases"/>
    <property type="match status" value="1"/>
</dbReference>
<dbReference type="PANTHER" id="PTHR37984:SF5">
    <property type="entry name" value="PROTEIN NYNRIN-LIKE"/>
    <property type="match status" value="1"/>
</dbReference>
<dbReference type="Gene3D" id="2.40.50.40">
    <property type="match status" value="1"/>
</dbReference>
<dbReference type="PROSITE" id="PS50013">
    <property type="entry name" value="CHROMO_2"/>
    <property type="match status" value="1"/>
</dbReference>
<proteinExistence type="predicted"/>
<protein>
    <submittedName>
        <fullName evidence="10">Transposon Tf2-6 polyprotein</fullName>
    </submittedName>
</protein>
<dbReference type="SMART" id="SM00298">
    <property type="entry name" value="CHROMO"/>
    <property type="match status" value="1"/>
</dbReference>
<accession>A0ABQ5KGU2</accession>
<dbReference type="PROSITE" id="PS50994">
    <property type="entry name" value="INTEGRASE"/>
    <property type="match status" value="1"/>
</dbReference>
<dbReference type="Proteomes" id="UP001057375">
    <property type="component" value="Unassembled WGS sequence"/>
</dbReference>
<sequence length="959" mass="110017">MENTKQDILIGASTILNYDLLGQGGYETQITSLEKEIGEGFVEIPTEADLKEPEEELGRKIRCNIKEMEKEITEIVKEYEKQIDRTLPAKVQKFELRLEKDSKPVNLKPRPVPIHLQEEVSDKLRTLLHKGFIRRGKSGFSAPLSIQYKKSGEIRLCIDYRRLNAITINESYATPSPDELFRALEGYIYFAAIDLKSGYYNVGVKETSQDKLAFSTPLGTFLWSRMPFGLKTAPSHFQEIMTKVLSDIIGRGCYVYLDDILVMGKTKKEFIKNVKEVMDRLGMANLIVNYEKTDFATTTVKYLGFEVSGDGRKIKNERIEAIEDLHPVTTKKGVQKLIGCLNYIRSFIPDYSRIASPISDLLATKGEKVVWMEAQSKALEELKELVRRRITLQHPCREATFIVRTDGSTKGIGGGIWQKRIGSEKEGLVALFSKKFSKVEANWSVIEQECFAVVYAITKNRYLLMGKKFIVETDHKNLIYLYKSEVPKLIRWKLQLAPYDMEIRHIPGKTNGFADFLSRVGAQDTVETCLVEVEEQDEPKDDDKLIRDIHERLGHAGSGMIENYCKRKEIKIENLKGKAKNIVRQCLKCQKLKSIKPRGHGTLRAFGTWLSVSVDTIGPCDMDEKEFRYLLVLVDDFTRFTLIAPLKSVTVDETIILLRKWFAMFGKPYTLRSDGGKQFTGGRMQEWLKGKGIEQKTTLPYDHEANGRVERVNREIRKIQRIWNMENDPDLGKLADLAMETLNQRIHSITRVQPFYGMFLREGELVETDSTEIQRGLVLKGLDKEVVSDKILMSDDKRETSAIEPEKFEIGEKILLSKPKQGKKEKAPLNGPFIVKEKITDNKYKVVPVKGGEEDIIPVRRMVKYVEDPFVSEKEEISINGKDEEEYIVEKILRHRHGGKLPIKFLVKWKNYTEEHNTWEYFPTVEDCEALDKYLEGNKALKGKLDKGQTNIKVGEKIQ</sequence>
<dbReference type="CDD" id="cd09274">
    <property type="entry name" value="RNase_HI_RT_Ty3"/>
    <property type="match status" value="1"/>
</dbReference>
<feature type="domain" description="Integrase catalytic" evidence="9">
    <location>
        <begin position="593"/>
        <end position="762"/>
    </location>
</feature>
<dbReference type="InterPro" id="IPR036397">
    <property type="entry name" value="RNaseH_sf"/>
</dbReference>
<evidence type="ECO:0000256" key="5">
    <source>
        <dbReference type="ARBA" id="ARBA00022801"/>
    </source>
</evidence>
<evidence type="ECO:0000313" key="10">
    <source>
        <dbReference type="EMBL" id="GKT31748.1"/>
    </source>
</evidence>
<dbReference type="Gene3D" id="3.10.10.10">
    <property type="entry name" value="HIV Type 1 Reverse Transcriptase, subunit A, domain 1"/>
    <property type="match status" value="1"/>
</dbReference>
<keyword evidence="11" id="KW-1185">Reference proteome</keyword>
<dbReference type="Pfam" id="PF17917">
    <property type="entry name" value="RT_RNaseH"/>
    <property type="match status" value="1"/>
</dbReference>
<feature type="domain" description="Reverse transcriptase" evidence="8">
    <location>
        <begin position="128"/>
        <end position="307"/>
    </location>
</feature>
<dbReference type="SUPFAM" id="SSF54160">
    <property type="entry name" value="Chromo domain-like"/>
    <property type="match status" value="1"/>
</dbReference>
<keyword evidence="1" id="KW-0808">Transferase</keyword>
<dbReference type="InterPro" id="IPR000953">
    <property type="entry name" value="Chromo/chromo_shadow_dom"/>
</dbReference>
<dbReference type="InterPro" id="IPR043128">
    <property type="entry name" value="Rev_trsase/Diguanyl_cyclase"/>
</dbReference>
<keyword evidence="5" id="KW-0378">Hydrolase</keyword>
<feature type="domain" description="Chromo" evidence="7">
    <location>
        <begin position="887"/>
        <end position="946"/>
    </location>
</feature>
<dbReference type="Pfam" id="PF00078">
    <property type="entry name" value="RVT_1"/>
    <property type="match status" value="1"/>
</dbReference>
<evidence type="ECO:0000313" key="11">
    <source>
        <dbReference type="Proteomes" id="UP001057375"/>
    </source>
</evidence>
<dbReference type="Gene3D" id="3.30.420.10">
    <property type="entry name" value="Ribonuclease H-like superfamily/Ribonuclease H"/>
    <property type="match status" value="1"/>
</dbReference>
<dbReference type="InterPro" id="IPR023780">
    <property type="entry name" value="Chromo_domain"/>
</dbReference>
<evidence type="ECO:0000259" key="8">
    <source>
        <dbReference type="PROSITE" id="PS50878"/>
    </source>
</evidence>
<organism evidence="10 11">
    <name type="scientific">Aduncisulcus paluster</name>
    <dbReference type="NCBI Taxonomy" id="2918883"/>
    <lineage>
        <taxon>Eukaryota</taxon>
        <taxon>Metamonada</taxon>
        <taxon>Carpediemonas-like organisms</taxon>
        <taxon>Aduncisulcus</taxon>
    </lineage>
</organism>
<dbReference type="InterPro" id="IPR001584">
    <property type="entry name" value="Integrase_cat-core"/>
</dbReference>
<keyword evidence="3" id="KW-0540">Nuclease</keyword>
<dbReference type="SUPFAM" id="SSF53098">
    <property type="entry name" value="Ribonuclease H-like"/>
    <property type="match status" value="1"/>
</dbReference>
<evidence type="ECO:0000259" key="7">
    <source>
        <dbReference type="PROSITE" id="PS50013"/>
    </source>
</evidence>
<dbReference type="Pfam" id="PF00385">
    <property type="entry name" value="Chromo"/>
    <property type="match status" value="1"/>
</dbReference>
<reference evidence="10" key="1">
    <citation type="submission" date="2022-03" db="EMBL/GenBank/DDBJ databases">
        <title>Draft genome sequence of Aduncisulcus paluster, a free-living microaerophilic Fornicata.</title>
        <authorList>
            <person name="Yuyama I."/>
            <person name="Kume K."/>
            <person name="Tamura T."/>
            <person name="Inagaki Y."/>
            <person name="Hashimoto T."/>
        </authorList>
    </citation>
    <scope>NUCLEOTIDE SEQUENCE</scope>
    <source>
        <strain evidence="10">NY0171</strain>
    </source>
</reference>
<keyword evidence="6" id="KW-0695">RNA-directed DNA polymerase</keyword>
<evidence type="ECO:0000259" key="9">
    <source>
        <dbReference type="PROSITE" id="PS50994"/>
    </source>
</evidence>